<dbReference type="PANTHER" id="PTHR43776">
    <property type="entry name" value="TRANSPORT ATP-BINDING PROTEIN"/>
    <property type="match status" value="1"/>
</dbReference>
<keyword evidence="7" id="KW-1185">Reference proteome</keyword>
<comment type="similarity">
    <text evidence="1">Belongs to the ABC transporter superfamily.</text>
</comment>
<dbReference type="GO" id="GO:0016887">
    <property type="term" value="F:ATP hydrolysis activity"/>
    <property type="evidence" value="ECO:0007669"/>
    <property type="project" value="InterPro"/>
</dbReference>
<dbReference type="Proteomes" id="UP000291469">
    <property type="component" value="Chromosome"/>
</dbReference>
<evidence type="ECO:0000259" key="5">
    <source>
        <dbReference type="PROSITE" id="PS50893"/>
    </source>
</evidence>
<dbReference type="InterPro" id="IPR050319">
    <property type="entry name" value="ABC_transp_ATP-bind"/>
</dbReference>
<dbReference type="KEGG" id="erz:ER308_10440"/>
<evidence type="ECO:0000313" key="7">
    <source>
        <dbReference type="Proteomes" id="UP000291469"/>
    </source>
</evidence>
<dbReference type="InterPro" id="IPR027417">
    <property type="entry name" value="P-loop_NTPase"/>
</dbReference>
<keyword evidence="4 6" id="KW-0067">ATP-binding</keyword>
<evidence type="ECO:0000313" key="6">
    <source>
        <dbReference type="EMBL" id="QBI19937.1"/>
    </source>
</evidence>
<evidence type="ECO:0000256" key="3">
    <source>
        <dbReference type="ARBA" id="ARBA00022741"/>
    </source>
</evidence>
<dbReference type="Gene3D" id="3.40.50.300">
    <property type="entry name" value="P-loop containing nucleotide triphosphate hydrolases"/>
    <property type="match status" value="1"/>
</dbReference>
<keyword evidence="3" id="KW-0547">Nucleotide-binding</keyword>
<gene>
    <name evidence="6" type="ORF">ER308_10440</name>
</gene>
<evidence type="ECO:0000256" key="4">
    <source>
        <dbReference type="ARBA" id="ARBA00022840"/>
    </source>
</evidence>
<dbReference type="PROSITE" id="PS50893">
    <property type="entry name" value="ABC_TRANSPORTER_2"/>
    <property type="match status" value="1"/>
</dbReference>
<organism evidence="6 7">
    <name type="scientific">Egibacter rhizosphaerae</name>
    <dbReference type="NCBI Taxonomy" id="1670831"/>
    <lineage>
        <taxon>Bacteria</taxon>
        <taxon>Bacillati</taxon>
        <taxon>Actinomycetota</taxon>
        <taxon>Nitriliruptoria</taxon>
        <taxon>Egibacterales</taxon>
        <taxon>Egibacteraceae</taxon>
        <taxon>Egibacter</taxon>
    </lineage>
</organism>
<dbReference type="PANTHER" id="PTHR43776:SF7">
    <property type="entry name" value="D,D-DIPEPTIDE TRANSPORT ATP-BINDING PROTEIN DDPF-RELATED"/>
    <property type="match status" value="1"/>
</dbReference>
<dbReference type="EMBL" id="CP036402">
    <property type="protein sequence ID" value="QBI19937.1"/>
    <property type="molecule type" value="Genomic_DNA"/>
</dbReference>
<dbReference type="RefSeq" id="WP_131154934.1">
    <property type="nucleotide sequence ID" value="NZ_CP036402.1"/>
</dbReference>
<dbReference type="CDD" id="cd03257">
    <property type="entry name" value="ABC_NikE_OppD_transporters"/>
    <property type="match status" value="1"/>
</dbReference>
<dbReference type="GO" id="GO:0055085">
    <property type="term" value="P:transmembrane transport"/>
    <property type="evidence" value="ECO:0007669"/>
    <property type="project" value="UniProtKB-ARBA"/>
</dbReference>
<dbReference type="InterPro" id="IPR003439">
    <property type="entry name" value="ABC_transporter-like_ATP-bd"/>
</dbReference>
<dbReference type="SUPFAM" id="SSF52540">
    <property type="entry name" value="P-loop containing nucleoside triphosphate hydrolases"/>
    <property type="match status" value="1"/>
</dbReference>
<proteinExistence type="inferred from homology"/>
<evidence type="ECO:0000256" key="1">
    <source>
        <dbReference type="ARBA" id="ARBA00005417"/>
    </source>
</evidence>
<name>A0A411YFP5_9ACTN</name>
<dbReference type="AlphaFoldDB" id="A0A411YFP5"/>
<dbReference type="SMART" id="SM00382">
    <property type="entry name" value="AAA"/>
    <property type="match status" value="1"/>
</dbReference>
<accession>A0A411YFP5</accession>
<reference evidence="6 7" key="1">
    <citation type="submission" date="2019-01" db="EMBL/GenBank/DDBJ databases">
        <title>Egibacter rhizosphaerae EGI 80759T.</title>
        <authorList>
            <person name="Chen D.-D."/>
            <person name="Tian Y."/>
            <person name="Jiao J.-Y."/>
            <person name="Zhang X.-T."/>
            <person name="Zhang Y.-G."/>
            <person name="Zhang Y."/>
            <person name="Xiao M."/>
            <person name="Shu W.-S."/>
            <person name="Li W.-J."/>
        </authorList>
    </citation>
    <scope>NUCLEOTIDE SEQUENCE [LARGE SCALE GENOMIC DNA]</scope>
    <source>
        <strain evidence="6 7">EGI 80759</strain>
    </source>
</reference>
<dbReference type="Pfam" id="PF00005">
    <property type="entry name" value="ABC_tran"/>
    <property type="match status" value="1"/>
</dbReference>
<dbReference type="InterPro" id="IPR003593">
    <property type="entry name" value="AAA+_ATPase"/>
</dbReference>
<feature type="domain" description="ABC transporter" evidence="5">
    <location>
        <begin position="2"/>
        <end position="224"/>
    </location>
</feature>
<protein>
    <submittedName>
        <fullName evidence="6">ABC transporter ATP-binding protein</fullName>
    </submittedName>
</protein>
<sequence length="224" mass="23697">MLTAEAITCRYGRGPGAVTALSDVSLRLEPGMRLGLTGPSGSGKSTLARVLALLYAPDVGCVIVDGVPVPRAGTAAPRWLRRRVQLLWQSPRAATDPRATLRHVVGEPAALVGDDPAPVVEHWAPRVGLSAELLGRHPHEVSDGQLQRACLARALACEPGYLVADEATAMLDVSTQAALLEVIAQVQDDHGMGVLLLTHDRAVARHWCGEVVPIDELTSAPERG</sequence>
<evidence type="ECO:0000256" key="2">
    <source>
        <dbReference type="ARBA" id="ARBA00022448"/>
    </source>
</evidence>
<dbReference type="OrthoDB" id="2986442at2"/>
<keyword evidence="2" id="KW-0813">Transport</keyword>
<dbReference type="GO" id="GO:0005524">
    <property type="term" value="F:ATP binding"/>
    <property type="evidence" value="ECO:0007669"/>
    <property type="project" value="UniProtKB-KW"/>
</dbReference>